<sequence>MNDVPDRSAEGRAARAAFRAFVRENHPDVGGDPHVFAEGLDRFRRGEQPENQQDQPEDDSRYDAPVVFVKEPGGVTGLTNRVKRWRGRKRRPPRVR</sequence>
<dbReference type="Proteomes" id="UP000320876">
    <property type="component" value="Unassembled WGS sequence"/>
</dbReference>
<dbReference type="RefSeq" id="WP_141995879.1">
    <property type="nucleotide sequence ID" value="NZ_VFML01000001.1"/>
</dbReference>
<protein>
    <recommendedName>
        <fullName evidence="4">J domain-containing protein</fullName>
    </recommendedName>
</protein>
<evidence type="ECO:0000313" key="3">
    <source>
        <dbReference type="Proteomes" id="UP000320876"/>
    </source>
</evidence>
<dbReference type="AlphaFoldDB" id="A0A542DD75"/>
<feature type="compositionally biased region" description="Basic and acidic residues" evidence="1">
    <location>
        <begin position="39"/>
        <end position="48"/>
    </location>
</feature>
<organism evidence="2 3">
    <name type="scientific">Amycolatopsis cihanbeyliensis</name>
    <dbReference type="NCBI Taxonomy" id="1128664"/>
    <lineage>
        <taxon>Bacteria</taxon>
        <taxon>Bacillati</taxon>
        <taxon>Actinomycetota</taxon>
        <taxon>Actinomycetes</taxon>
        <taxon>Pseudonocardiales</taxon>
        <taxon>Pseudonocardiaceae</taxon>
        <taxon>Amycolatopsis</taxon>
    </lineage>
</organism>
<keyword evidence="3" id="KW-1185">Reference proteome</keyword>
<feature type="compositionally biased region" description="Basic residues" evidence="1">
    <location>
        <begin position="81"/>
        <end position="96"/>
    </location>
</feature>
<evidence type="ECO:0008006" key="4">
    <source>
        <dbReference type="Google" id="ProtNLM"/>
    </source>
</evidence>
<dbReference type="EMBL" id="VFML01000001">
    <property type="protein sequence ID" value="TQJ01018.1"/>
    <property type="molecule type" value="Genomic_DNA"/>
</dbReference>
<evidence type="ECO:0000313" key="2">
    <source>
        <dbReference type="EMBL" id="TQJ01018.1"/>
    </source>
</evidence>
<comment type="caution">
    <text evidence="2">The sequence shown here is derived from an EMBL/GenBank/DDBJ whole genome shotgun (WGS) entry which is preliminary data.</text>
</comment>
<gene>
    <name evidence="2" type="ORF">FB471_0680</name>
</gene>
<feature type="region of interest" description="Disordered" evidence="1">
    <location>
        <begin position="25"/>
        <end position="96"/>
    </location>
</feature>
<accession>A0A542DD75</accession>
<evidence type="ECO:0000256" key="1">
    <source>
        <dbReference type="SAM" id="MobiDB-lite"/>
    </source>
</evidence>
<proteinExistence type="predicted"/>
<name>A0A542DD75_AMYCI</name>
<reference evidence="2 3" key="1">
    <citation type="submission" date="2019-06" db="EMBL/GenBank/DDBJ databases">
        <title>Sequencing the genomes of 1000 actinobacteria strains.</title>
        <authorList>
            <person name="Klenk H.-P."/>
        </authorList>
    </citation>
    <scope>NUCLEOTIDE SEQUENCE [LARGE SCALE GENOMIC DNA]</scope>
    <source>
        <strain evidence="2 3">DSM 45679</strain>
    </source>
</reference>